<evidence type="ECO:0000313" key="4">
    <source>
        <dbReference type="Proteomes" id="UP000183750"/>
    </source>
</evidence>
<dbReference type="OrthoDB" id="581998at2"/>
<dbReference type="EMBL" id="FNSQ01000005">
    <property type="protein sequence ID" value="SEC20535.1"/>
    <property type="molecule type" value="Genomic_DNA"/>
</dbReference>
<name>A0A1H4QLS0_9MICO</name>
<evidence type="ECO:0000256" key="1">
    <source>
        <dbReference type="ARBA" id="ARBA00022729"/>
    </source>
</evidence>
<keyword evidence="4" id="KW-1185">Reference proteome</keyword>
<dbReference type="Gene3D" id="2.130.10.130">
    <property type="entry name" value="Integrin alpha, N-terminal"/>
    <property type="match status" value="1"/>
</dbReference>
<evidence type="ECO:0000313" key="3">
    <source>
        <dbReference type="EMBL" id="SEC20535.1"/>
    </source>
</evidence>
<dbReference type="InterPro" id="IPR013517">
    <property type="entry name" value="FG-GAP"/>
</dbReference>
<dbReference type="CDD" id="cd12797">
    <property type="entry name" value="M23_peptidase"/>
    <property type="match status" value="1"/>
</dbReference>
<dbReference type="InterPro" id="IPR016047">
    <property type="entry name" value="M23ase_b-sheet_dom"/>
</dbReference>
<dbReference type="RefSeq" id="WP_082724493.1">
    <property type="nucleotide sequence ID" value="NZ_FNSQ01000005.1"/>
</dbReference>
<dbReference type="GO" id="GO:0004222">
    <property type="term" value="F:metalloendopeptidase activity"/>
    <property type="evidence" value="ECO:0007669"/>
    <property type="project" value="TreeGrafter"/>
</dbReference>
<dbReference type="SUPFAM" id="SSF51261">
    <property type="entry name" value="Duplicated hybrid motif"/>
    <property type="match status" value="1"/>
</dbReference>
<sequence>MNQSNRRSGTAVHRVSRLLAGVIAAIAVVGGVLVPPPAAQAAEGIFVMPVSGRVADLVKGCPAGSRPTHEGVDINLNSNTPIYAAAGGTVTTAANSNATTGYGSQVVITHPSGHKTRYAHMVYGSLAVKVGAVVPRGAVLGRVGSTGNSTGPHLHFEMFRNGVNVTNRYFICGQVNVTALAPLEPRPSKPVNADYNADGKADVLGVSTVGRMSVYNGNGKGGWSTKLLGAGWDSTRVLVHGDFTGDNRGDFVAARTDGTLWLYRGNGANGFVSSQIGRGWNALPLIGGGTDYNSDGIADLLAVRADGYLHLYAGTGGGGVAGAGAIAQGWGNNDAMIAGDFNGDGAGDVMARDKMGKLFLYLGNGSGVGAPTQVGQGWGGMTALTGGADYNGDGRPDLLARDAAGDLWLYPWLGSTFGTRIKVGHGWNGHRLIL</sequence>
<keyword evidence="1" id="KW-0732">Signal</keyword>
<dbReference type="Gene3D" id="2.70.70.10">
    <property type="entry name" value="Glucose Permease (Domain IIA)"/>
    <property type="match status" value="1"/>
</dbReference>
<dbReference type="InterPro" id="IPR050570">
    <property type="entry name" value="Cell_wall_metabolism_enzyme"/>
</dbReference>
<dbReference type="Proteomes" id="UP000183750">
    <property type="component" value="Unassembled WGS sequence"/>
</dbReference>
<dbReference type="AlphaFoldDB" id="A0A1H4QLS0"/>
<dbReference type="InterPro" id="IPR011055">
    <property type="entry name" value="Dup_hybrid_motif"/>
</dbReference>
<organism evidence="3 4">
    <name type="scientific">Microbacterium hydrocarbonoxydans</name>
    <dbReference type="NCBI Taxonomy" id="273678"/>
    <lineage>
        <taxon>Bacteria</taxon>
        <taxon>Bacillati</taxon>
        <taxon>Actinomycetota</taxon>
        <taxon>Actinomycetes</taxon>
        <taxon>Micrococcales</taxon>
        <taxon>Microbacteriaceae</taxon>
        <taxon>Microbacterium</taxon>
    </lineage>
</organism>
<evidence type="ECO:0000259" key="2">
    <source>
        <dbReference type="Pfam" id="PF01551"/>
    </source>
</evidence>
<feature type="domain" description="M23ase beta-sheet core" evidence="2">
    <location>
        <begin position="68"/>
        <end position="165"/>
    </location>
</feature>
<accession>A0A1H4QLS0</accession>
<proteinExistence type="predicted"/>
<protein>
    <submittedName>
        <fullName evidence="3">Repeat domain-containing protein</fullName>
    </submittedName>
</protein>
<dbReference type="Pfam" id="PF01551">
    <property type="entry name" value="Peptidase_M23"/>
    <property type="match status" value="1"/>
</dbReference>
<dbReference type="PANTHER" id="PTHR21666">
    <property type="entry name" value="PEPTIDASE-RELATED"/>
    <property type="match status" value="1"/>
</dbReference>
<dbReference type="Pfam" id="PF13517">
    <property type="entry name" value="FG-GAP_3"/>
    <property type="match status" value="2"/>
</dbReference>
<dbReference type="InterPro" id="IPR028994">
    <property type="entry name" value="Integrin_alpha_N"/>
</dbReference>
<dbReference type="PANTHER" id="PTHR21666:SF289">
    <property type="entry name" value="L-ALA--D-GLU ENDOPEPTIDASE"/>
    <property type="match status" value="1"/>
</dbReference>
<dbReference type="SUPFAM" id="SSF69318">
    <property type="entry name" value="Integrin alpha N-terminal domain"/>
    <property type="match status" value="1"/>
</dbReference>
<gene>
    <name evidence="3" type="ORF">SAMN04489807_3141</name>
</gene>
<reference evidence="4" key="1">
    <citation type="submission" date="2016-10" db="EMBL/GenBank/DDBJ databases">
        <authorList>
            <person name="Varghese N."/>
            <person name="Submissions S."/>
        </authorList>
    </citation>
    <scope>NUCLEOTIDE SEQUENCE [LARGE SCALE GENOMIC DNA]</scope>
    <source>
        <strain evidence="4">DSM 16089</strain>
    </source>
</reference>